<evidence type="ECO:0000259" key="1">
    <source>
        <dbReference type="Pfam" id="PF00814"/>
    </source>
</evidence>
<proteinExistence type="predicted"/>
<dbReference type="SUPFAM" id="SSF53067">
    <property type="entry name" value="Actin-like ATPase domain"/>
    <property type="match status" value="1"/>
</dbReference>
<reference evidence="3" key="1">
    <citation type="submission" date="2013-09" db="EMBL/GenBank/DDBJ databases">
        <title>The Genome Sequence of Anopheles maculatus species B.</title>
        <authorList>
            <consortium name="The Broad Institute Genomics Platform"/>
            <person name="Neafsey D.E."/>
            <person name="Besansky N."/>
            <person name="Howell P."/>
            <person name="Walton C."/>
            <person name="Young S.K."/>
            <person name="Zeng Q."/>
            <person name="Gargeya S."/>
            <person name="Fitzgerald M."/>
            <person name="Haas B."/>
            <person name="Abouelleil A."/>
            <person name="Allen A.W."/>
            <person name="Alvarado L."/>
            <person name="Arachchi H.M."/>
            <person name="Berlin A.M."/>
            <person name="Chapman S.B."/>
            <person name="Gainer-Dewar J."/>
            <person name="Goldberg J."/>
            <person name="Griggs A."/>
            <person name="Gujja S."/>
            <person name="Hansen M."/>
            <person name="Howarth C."/>
            <person name="Imamovic A."/>
            <person name="Ireland A."/>
            <person name="Larimer J."/>
            <person name="McCowan C."/>
            <person name="Murphy C."/>
            <person name="Pearson M."/>
            <person name="Poon T.W."/>
            <person name="Priest M."/>
            <person name="Roberts A."/>
            <person name="Saif S."/>
            <person name="Shea T."/>
            <person name="Sisk P."/>
            <person name="Sykes S."/>
            <person name="Wortman J."/>
            <person name="Nusbaum C."/>
            <person name="Birren B."/>
        </authorList>
    </citation>
    <scope>NUCLEOTIDE SEQUENCE [LARGE SCALE GENOMIC DNA]</scope>
    <source>
        <strain evidence="3">maculatus3</strain>
    </source>
</reference>
<feature type="domain" description="Gcp-like" evidence="1">
    <location>
        <begin position="2"/>
        <end position="122"/>
    </location>
</feature>
<dbReference type="AlphaFoldDB" id="A0A182SDL7"/>
<protein>
    <recommendedName>
        <fullName evidence="1">Gcp-like domain-containing protein</fullName>
    </recommendedName>
</protein>
<accession>A0A182SDL7</accession>
<sequence>MAQQGNAGRFTFPRPMTDRPGLDFSFSGLKTFAANTIRSNGNDDQTRADIARAFEDAVVDTLAIKCKRALEQTGFKRLVMAGGVSANRTLRSKLAEMMKKRGGEVFYARPEFCTDNGAMIAYAGLIRLRSGANPELGVSVRPRWPLAELPAV</sequence>
<reference evidence="2" key="2">
    <citation type="submission" date="2020-05" db="UniProtKB">
        <authorList>
            <consortium name="EnsemblMetazoa"/>
        </authorList>
    </citation>
    <scope>IDENTIFICATION</scope>
    <source>
        <strain evidence="2">maculatus3</strain>
    </source>
</reference>
<dbReference type="InterPro" id="IPR043129">
    <property type="entry name" value="ATPase_NBD"/>
</dbReference>
<dbReference type="PANTHER" id="PTHR11735">
    <property type="entry name" value="TRNA N6-ADENOSINE THREONYLCARBAMOYLTRANSFERASE"/>
    <property type="match status" value="1"/>
</dbReference>
<dbReference type="Proteomes" id="UP000075901">
    <property type="component" value="Unassembled WGS sequence"/>
</dbReference>
<dbReference type="Gene3D" id="3.30.420.40">
    <property type="match status" value="1"/>
</dbReference>
<dbReference type="InterPro" id="IPR000905">
    <property type="entry name" value="Gcp-like_dom"/>
</dbReference>
<organism evidence="2 3">
    <name type="scientific">Anopheles maculatus</name>
    <dbReference type="NCBI Taxonomy" id="74869"/>
    <lineage>
        <taxon>Eukaryota</taxon>
        <taxon>Metazoa</taxon>
        <taxon>Ecdysozoa</taxon>
        <taxon>Arthropoda</taxon>
        <taxon>Hexapoda</taxon>
        <taxon>Insecta</taxon>
        <taxon>Pterygota</taxon>
        <taxon>Neoptera</taxon>
        <taxon>Endopterygota</taxon>
        <taxon>Diptera</taxon>
        <taxon>Nematocera</taxon>
        <taxon>Culicoidea</taxon>
        <taxon>Culicidae</taxon>
        <taxon>Anophelinae</taxon>
        <taxon>Anopheles</taxon>
        <taxon>Anopheles maculatus group</taxon>
    </lineage>
</organism>
<evidence type="ECO:0000313" key="3">
    <source>
        <dbReference type="Proteomes" id="UP000075901"/>
    </source>
</evidence>
<dbReference type="EnsemblMetazoa" id="AMAM004646-RA">
    <property type="protein sequence ID" value="AMAM004646-PA"/>
    <property type="gene ID" value="AMAM004646"/>
</dbReference>
<evidence type="ECO:0000313" key="2">
    <source>
        <dbReference type="EnsemblMetazoa" id="AMAM004646-PA"/>
    </source>
</evidence>
<keyword evidence="3" id="KW-1185">Reference proteome</keyword>
<name>A0A182SDL7_9DIPT</name>
<dbReference type="VEuPathDB" id="VectorBase:AMAM004646"/>
<dbReference type="Pfam" id="PF00814">
    <property type="entry name" value="TsaD"/>
    <property type="match status" value="1"/>
</dbReference>
<dbReference type="PANTHER" id="PTHR11735:SF6">
    <property type="entry name" value="TRNA N6-ADENOSINE THREONYLCARBAMOYLTRANSFERASE, MITOCHONDRIAL"/>
    <property type="match status" value="1"/>
</dbReference>